<evidence type="ECO:0000256" key="6">
    <source>
        <dbReference type="ARBA" id="ARBA00023002"/>
    </source>
</evidence>
<comment type="pathway">
    <text evidence="1">Carbohydrate degradation; pentose phosphate pathway; D-ribulose 5-phosphate from D-glucose 6-phosphate (oxidative stage): step 1/3.</text>
</comment>
<dbReference type="Pfam" id="PF00479">
    <property type="entry name" value="G6PD_N"/>
    <property type="match status" value="1"/>
</dbReference>
<evidence type="ECO:0000256" key="2">
    <source>
        <dbReference type="ARBA" id="ARBA00009975"/>
    </source>
</evidence>
<evidence type="ECO:0000256" key="5">
    <source>
        <dbReference type="ARBA" id="ARBA00022857"/>
    </source>
</evidence>
<dbReference type="GO" id="GO:0006006">
    <property type="term" value="P:glucose metabolic process"/>
    <property type="evidence" value="ECO:0007669"/>
    <property type="project" value="UniProtKB-KW"/>
</dbReference>
<dbReference type="AlphaFoldDB" id="K3Y317"/>
<dbReference type="PRINTS" id="PR00079">
    <property type="entry name" value="G6PDHDRGNASE"/>
</dbReference>
<keyword evidence="4" id="KW-0313">Glucose metabolism</keyword>
<dbReference type="Proteomes" id="UP000004995">
    <property type="component" value="Unassembled WGS sequence"/>
</dbReference>
<dbReference type="PANTHER" id="PTHR23429:SF0">
    <property type="entry name" value="GLUCOSE-6-PHOSPHATE 1-DEHYDROGENASE"/>
    <property type="match status" value="1"/>
</dbReference>
<comment type="catalytic activity">
    <reaction evidence="8">
        <text>D-glucose 6-phosphate + NADP(+) = 6-phospho-D-glucono-1,5-lactone + NADPH + H(+)</text>
        <dbReference type="Rhea" id="RHEA:15841"/>
        <dbReference type="ChEBI" id="CHEBI:15378"/>
        <dbReference type="ChEBI" id="CHEBI:57783"/>
        <dbReference type="ChEBI" id="CHEBI:57955"/>
        <dbReference type="ChEBI" id="CHEBI:58349"/>
        <dbReference type="ChEBI" id="CHEBI:61548"/>
        <dbReference type="EC" id="1.1.1.49"/>
    </reaction>
</comment>
<reference evidence="11" key="3">
    <citation type="submission" date="2018-08" db="UniProtKB">
        <authorList>
            <consortium name="EnsemblPlants"/>
        </authorList>
    </citation>
    <scope>IDENTIFICATION</scope>
    <source>
        <strain evidence="11">Yugu1</strain>
    </source>
</reference>
<dbReference type="InterPro" id="IPR019796">
    <property type="entry name" value="G6P_DH_AS"/>
</dbReference>
<reference evidence="10" key="2">
    <citation type="submission" date="2015-07" db="EMBL/GenBank/DDBJ databases">
        <authorList>
            <person name="Noorani M."/>
        </authorList>
    </citation>
    <scope>NUCLEOTIDE SEQUENCE</scope>
    <source>
        <strain evidence="10">Yugu1</strain>
    </source>
</reference>
<evidence type="ECO:0000256" key="4">
    <source>
        <dbReference type="ARBA" id="ARBA00022526"/>
    </source>
</evidence>
<evidence type="ECO:0000313" key="10">
    <source>
        <dbReference type="EMBL" id="RCV20222.1"/>
    </source>
</evidence>
<dbReference type="eggNOG" id="KOG0563">
    <property type="taxonomic scope" value="Eukaryota"/>
</dbReference>
<dbReference type="GO" id="GO:0004345">
    <property type="term" value="F:glucose-6-phosphate dehydrogenase activity"/>
    <property type="evidence" value="ECO:0007669"/>
    <property type="project" value="UniProtKB-EC"/>
</dbReference>
<dbReference type="HOGENOM" id="CLU_2965319_0_0_1"/>
<dbReference type="Gene3D" id="3.40.50.720">
    <property type="entry name" value="NAD(P)-binding Rossmann-like Domain"/>
    <property type="match status" value="1"/>
</dbReference>
<keyword evidence="6" id="KW-0560">Oxidoreductase</keyword>
<evidence type="ECO:0000256" key="8">
    <source>
        <dbReference type="ARBA" id="ARBA00048749"/>
    </source>
</evidence>
<evidence type="ECO:0000256" key="3">
    <source>
        <dbReference type="ARBA" id="ARBA00013019"/>
    </source>
</evidence>
<keyword evidence="12" id="KW-1185">Reference proteome</keyword>
<evidence type="ECO:0000259" key="9">
    <source>
        <dbReference type="Pfam" id="PF00479"/>
    </source>
</evidence>
<feature type="domain" description="Glucose-6-phosphate dehydrogenase NAD-binding" evidence="9">
    <location>
        <begin position="3"/>
        <end position="53"/>
    </location>
</feature>
<reference evidence="10 12" key="1">
    <citation type="journal article" date="2012" name="Nat. Biotechnol.">
        <title>Reference genome sequence of the model plant Setaria.</title>
        <authorList>
            <person name="Bennetzen J.L."/>
            <person name="Schmutz J."/>
            <person name="Wang H."/>
            <person name="Percifield R."/>
            <person name="Hawkins J."/>
            <person name="Pontaroli A.C."/>
            <person name="Estep M."/>
            <person name="Feng L."/>
            <person name="Vaughn J.N."/>
            <person name="Grimwood J."/>
            <person name="Jenkins J."/>
            <person name="Barry K."/>
            <person name="Lindquist E."/>
            <person name="Hellsten U."/>
            <person name="Deshpande S."/>
            <person name="Wang X."/>
            <person name="Wu X."/>
            <person name="Mitros T."/>
            <person name="Triplett J."/>
            <person name="Yang X."/>
            <person name="Ye C.Y."/>
            <person name="Mauro-Herrera M."/>
            <person name="Wang L."/>
            <person name="Li P."/>
            <person name="Sharma M."/>
            <person name="Sharma R."/>
            <person name="Ronald P.C."/>
            <person name="Panaud O."/>
            <person name="Kellogg E.A."/>
            <person name="Brutnell T.P."/>
            <person name="Doust A.N."/>
            <person name="Tuskan G.A."/>
            <person name="Rokhsar D."/>
            <person name="Devos K.M."/>
        </authorList>
    </citation>
    <scope>NUCLEOTIDE SEQUENCE [LARGE SCALE GENOMIC DNA]</scope>
    <source>
        <strain evidence="12">cv. Yugu1</strain>
        <strain evidence="10">Yugu1</strain>
    </source>
</reference>
<dbReference type="OrthoDB" id="60984at2759"/>
<dbReference type="EnsemblPlants" id="KQL09342">
    <property type="protein sequence ID" value="KQL09342"/>
    <property type="gene ID" value="SETIT_008602mg"/>
</dbReference>
<dbReference type="GO" id="GO:0009051">
    <property type="term" value="P:pentose-phosphate shunt, oxidative branch"/>
    <property type="evidence" value="ECO:0007669"/>
    <property type="project" value="UniProtKB-ARBA"/>
</dbReference>
<dbReference type="PROSITE" id="PS00069">
    <property type="entry name" value="G6P_DEHYDROGENASE"/>
    <property type="match status" value="1"/>
</dbReference>
<dbReference type="EC" id="1.1.1.49" evidence="3"/>
<evidence type="ECO:0000256" key="7">
    <source>
        <dbReference type="ARBA" id="ARBA00023277"/>
    </source>
</evidence>
<dbReference type="EMBL" id="CM003531">
    <property type="protein sequence ID" value="RCV20222.1"/>
    <property type="molecule type" value="Genomic_DNA"/>
</dbReference>
<dbReference type="InterPro" id="IPR022674">
    <property type="entry name" value="G6P_DH_NAD-bd"/>
</dbReference>
<evidence type="ECO:0000313" key="11">
    <source>
        <dbReference type="EnsemblPlants" id="KQL09342"/>
    </source>
</evidence>
<keyword evidence="7" id="KW-0119">Carbohydrate metabolism</keyword>
<dbReference type="InterPro" id="IPR036291">
    <property type="entry name" value="NAD(P)-bd_dom_sf"/>
</dbReference>
<gene>
    <name evidence="10" type="ORF">SETIT_4G038800v2</name>
</gene>
<sequence>MSSHAGWTRVIVEKPFGKDLDSADELSAELGKLFEEEQLYRIDHYLGKELVQNLVNYVT</sequence>
<organism evidence="11 12">
    <name type="scientific">Setaria italica</name>
    <name type="common">Foxtail millet</name>
    <name type="synonym">Panicum italicum</name>
    <dbReference type="NCBI Taxonomy" id="4555"/>
    <lineage>
        <taxon>Eukaryota</taxon>
        <taxon>Viridiplantae</taxon>
        <taxon>Streptophyta</taxon>
        <taxon>Embryophyta</taxon>
        <taxon>Tracheophyta</taxon>
        <taxon>Spermatophyta</taxon>
        <taxon>Magnoliopsida</taxon>
        <taxon>Liliopsida</taxon>
        <taxon>Poales</taxon>
        <taxon>Poaceae</taxon>
        <taxon>PACMAD clade</taxon>
        <taxon>Panicoideae</taxon>
        <taxon>Panicodae</taxon>
        <taxon>Paniceae</taxon>
        <taxon>Cenchrinae</taxon>
        <taxon>Setaria</taxon>
    </lineage>
</organism>
<dbReference type="InterPro" id="IPR001282">
    <property type="entry name" value="G6P_DH"/>
</dbReference>
<comment type="similarity">
    <text evidence="2">Belongs to the glucose-6-phosphate dehydrogenase family.</text>
</comment>
<evidence type="ECO:0000256" key="1">
    <source>
        <dbReference type="ARBA" id="ARBA00004937"/>
    </source>
</evidence>
<accession>K3Y317</accession>
<dbReference type="SUPFAM" id="SSF51735">
    <property type="entry name" value="NAD(P)-binding Rossmann-fold domains"/>
    <property type="match status" value="1"/>
</dbReference>
<dbReference type="Gramene" id="KQL09342">
    <property type="protein sequence ID" value="KQL09342"/>
    <property type="gene ID" value="SETIT_008602mg"/>
</dbReference>
<dbReference type="Gene3D" id="3.30.360.10">
    <property type="entry name" value="Dihydrodipicolinate Reductase, domain 2"/>
    <property type="match status" value="1"/>
</dbReference>
<dbReference type="STRING" id="4555.K3Y317"/>
<proteinExistence type="inferred from homology"/>
<dbReference type="PANTHER" id="PTHR23429">
    <property type="entry name" value="GLUCOSE-6-PHOSPHATE 1-DEHYDROGENASE G6PD"/>
    <property type="match status" value="1"/>
</dbReference>
<protein>
    <recommendedName>
        <fullName evidence="3">glucose-6-phosphate dehydrogenase (NADP(+))</fullName>
        <ecNumber evidence="3">1.1.1.49</ecNumber>
    </recommendedName>
</protein>
<name>K3Y317_SETIT</name>
<keyword evidence="5" id="KW-0521">NADP</keyword>
<evidence type="ECO:0000313" key="12">
    <source>
        <dbReference type="Proteomes" id="UP000004995"/>
    </source>
</evidence>
<dbReference type="UniPathway" id="UPA00115">
    <property type="reaction ID" value="UER00408"/>
</dbReference>
<dbReference type="EMBL" id="AGNK02002207">
    <property type="status" value="NOT_ANNOTATED_CDS"/>
    <property type="molecule type" value="Genomic_DNA"/>
</dbReference>
<dbReference type="GO" id="GO:0050661">
    <property type="term" value="F:NADP binding"/>
    <property type="evidence" value="ECO:0007669"/>
    <property type="project" value="InterPro"/>
</dbReference>